<dbReference type="InterPro" id="IPR011992">
    <property type="entry name" value="EF-hand-dom_pair"/>
</dbReference>
<comment type="caution">
    <text evidence="2">The sequence shown here is derived from an EMBL/GenBank/DDBJ whole genome shotgun (WGS) entry which is preliminary data.</text>
</comment>
<protein>
    <recommendedName>
        <fullName evidence="1">EF-hand domain-containing protein</fullName>
    </recommendedName>
</protein>
<dbReference type="PROSITE" id="PS50222">
    <property type="entry name" value="EF_HAND_2"/>
    <property type="match status" value="1"/>
</dbReference>
<dbReference type="InterPro" id="IPR002048">
    <property type="entry name" value="EF_hand_dom"/>
</dbReference>
<keyword evidence="3" id="KW-1185">Reference proteome</keyword>
<name>A0AAU9JEY5_9CILI</name>
<dbReference type="AlphaFoldDB" id="A0AAU9JEY5"/>
<proteinExistence type="predicted"/>
<dbReference type="Proteomes" id="UP001162131">
    <property type="component" value="Unassembled WGS sequence"/>
</dbReference>
<sequence>MDLALNDLLNDHQIKDIFHKESQKQNITVDGMLPTILDRISSLYGLDLEGAQDYFRNRINFDDEEDIIDPLMITWEQFQLRLANFLAYITGTGETVIKNIKKRSSKLIKNTPATVIEKTNESRFIRKGTPRIIKRSIKARNSESPPKVYYEKPQEQRSWISPYLNEYFEDLVAIFQQLDTKNQGMIDAGELKEGLRMLLKIMKVKKDGDLFLFDRMIENRFKLIQPNSKTSYSKVSLYSMIEIIEEWALKESYNKNSLREELKSSIDEYQELLQQFPAEEAKEIRELVNSLKEIEKNLYESKPAQDSMREKQIKGLKFIFNFYARQTQMFGKSPTFDELTKINNIWNIGKFFKFCTDFGIMGKQNQSRKLSKSDLTQIFQVSAENSLAMNETSFMKALDQIADLYYNNQFDALMGEHTSSLSLDSKKSLLYQFLDCGDSSIYMQKVKGFGLPFSSQKEGFRIDPNDLSKNYKPKISEKRKQLLRQWKQKKLTPDLRIEKSLKFQEKGEKSIIEPRERIRLNRSEEIPEQESITWNQLNYMDLNKYLKEEEFQMLLQEDEEFL</sequence>
<feature type="domain" description="EF-hand" evidence="1">
    <location>
        <begin position="166"/>
        <end position="201"/>
    </location>
</feature>
<dbReference type="GO" id="GO:0005509">
    <property type="term" value="F:calcium ion binding"/>
    <property type="evidence" value="ECO:0007669"/>
    <property type="project" value="InterPro"/>
</dbReference>
<evidence type="ECO:0000313" key="3">
    <source>
        <dbReference type="Proteomes" id="UP001162131"/>
    </source>
</evidence>
<evidence type="ECO:0000313" key="2">
    <source>
        <dbReference type="EMBL" id="CAG9319316.1"/>
    </source>
</evidence>
<evidence type="ECO:0000259" key="1">
    <source>
        <dbReference type="PROSITE" id="PS50222"/>
    </source>
</evidence>
<gene>
    <name evidence="2" type="ORF">BSTOLATCC_MIC23524</name>
</gene>
<accession>A0AAU9JEY5</accession>
<dbReference type="EMBL" id="CAJZBQ010000022">
    <property type="protein sequence ID" value="CAG9319316.1"/>
    <property type="molecule type" value="Genomic_DNA"/>
</dbReference>
<dbReference type="SUPFAM" id="SSF47473">
    <property type="entry name" value="EF-hand"/>
    <property type="match status" value="1"/>
</dbReference>
<organism evidence="2 3">
    <name type="scientific">Blepharisma stoltei</name>
    <dbReference type="NCBI Taxonomy" id="1481888"/>
    <lineage>
        <taxon>Eukaryota</taxon>
        <taxon>Sar</taxon>
        <taxon>Alveolata</taxon>
        <taxon>Ciliophora</taxon>
        <taxon>Postciliodesmatophora</taxon>
        <taxon>Heterotrichea</taxon>
        <taxon>Heterotrichida</taxon>
        <taxon>Blepharismidae</taxon>
        <taxon>Blepharisma</taxon>
    </lineage>
</organism>
<reference evidence="2" key="1">
    <citation type="submission" date="2021-09" db="EMBL/GenBank/DDBJ databases">
        <authorList>
            <consortium name="AG Swart"/>
            <person name="Singh M."/>
            <person name="Singh A."/>
            <person name="Seah K."/>
            <person name="Emmerich C."/>
        </authorList>
    </citation>
    <scope>NUCLEOTIDE SEQUENCE</scope>
    <source>
        <strain evidence="2">ATCC30299</strain>
    </source>
</reference>